<proteinExistence type="predicted"/>
<dbReference type="InterPro" id="IPR022409">
    <property type="entry name" value="PKD/Chitinase_dom"/>
</dbReference>
<reference evidence="6 7" key="1">
    <citation type="journal article" date="2015" name="Nature">
        <title>rRNA introns, odd ribosomes, and small enigmatic genomes across a large radiation of phyla.</title>
        <authorList>
            <person name="Brown C.T."/>
            <person name="Hug L.A."/>
            <person name="Thomas B.C."/>
            <person name="Sharon I."/>
            <person name="Castelle C.J."/>
            <person name="Singh A."/>
            <person name="Wilkins M.J."/>
            <person name="Williams K.H."/>
            <person name="Banfield J.F."/>
        </authorList>
    </citation>
    <scope>NUCLEOTIDE SEQUENCE [LARGE SCALE GENOMIC DNA]</scope>
</reference>
<organism evidence="6 7">
    <name type="scientific">Candidatus Azambacteria bacterium GW2011_GWC1_46_13</name>
    <dbReference type="NCBI Taxonomy" id="1618619"/>
    <lineage>
        <taxon>Bacteria</taxon>
        <taxon>Candidatus Azamiibacteriota</taxon>
    </lineage>
</organism>
<dbReference type="SMART" id="SM00089">
    <property type="entry name" value="PKD"/>
    <property type="match status" value="1"/>
</dbReference>
<dbReference type="InterPro" id="IPR035986">
    <property type="entry name" value="PKD_dom_sf"/>
</dbReference>
<feature type="domain" description="LTD" evidence="5">
    <location>
        <begin position="277"/>
        <end position="385"/>
    </location>
</feature>
<feature type="region of interest" description="Disordered" evidence="1">
    <location>
        <begin position="155"/>
        <end position="206"/>
    </location>
</feature>
<dbReference type="Proteomes" id="UP000034569">
    <property type="component" value="Unassembled WGS sequence"/>
</dbReference>
<dbReference type="Gene3D" id="2.60.40.1260">
    <property type="entry name" value="Lamin Tail domain"/>
    <property type="match status" value="2"/>
</dbReference>
<gene>
    <name evidence="6" type="ORF">UX33_C0006G0003</name>
</gene>
<name>A0A0G1NPY1_9BACT</name>
<evidence type="ECO:0000259" key="5">
    <source>
        <dbReference type="PROSITE" id="PS51841"/>
    </source>
</evidence>
<dbReference type="SUPFAM" id="SSF49299">
    <property type="entry name" value="PKD domain"/>
    <property type="match status" value="1"/>
</dbReference>
<feature type="signal peptide" evidence="3">
    <location>
        <begin position="1"/>
        <end position="16"/>
    </location>
</feature>
<dbReference type="EMBL" id="LCLU01000006">
    <property type="protein sequence ID" value="KKU22714.1"/>
    <property type="molecule type" value="Genomic_DNA"/>
</dbReference>
<evidence type="ECO:0000313" key="6">
    <source>
        <dbReference type="EMBL" id="KKU22714.1"/>
    </source>
</evidence>
<keyword evidence="2" id="KW-1133">Transmembrane helix</keyword>
<dbReference type="InterPro" id="IPR000601">
    <property type="entry name" value="PKD_dom"/>
</dbReference>
<feature type="compositionally biased region" description="Polar residues" evidence="1">
    <location>
        <begin position="155"/>
        <end position="167"/>
    </location>
</feature>
<comment type="caution">
    <text evidence="6">The sequence shown here is derived from an EMBL/GenBank/DDBJ whole genome shotgun (WGS) entry which is preliminary data.</text>
</comment>
<keyword evidence="2" id="KW-0472">Membrane</keyword>
<dbReference type="PROSITE" id="PS51841">
    <property type="entry name" value="LTD"/>
    <property type="match status" value="2"/>
</dbReference>
<dbReference type="InterPro" id="IPR036415">
    <property type="entry name" value="Lamin_tail_dom_sf"/>
</dbReference>
<dbReference type="InterPro" id="IPR013783">
    <property type="entry name" value="Ig-like_fold"/>
</dbReference>
<keyword evidence="2" id="KW-0812">Transmembrane</keyword>
<dbReference type="CDD" id="cd00146">
    <property type="entry name" value="PKD"/>
    <property type="match status" value="1"/>
</dbReference>
<dbReference type="SUPFAM" id="SSF74853">
    <property type="entry name" value="Lamin A/C globular tail domain"/>
    <property type="match status" value="2"/>
</dbReference>
<dbReference type="Gene3D" id="2.60.40.10">
    <property type="entry name" value="Immunoglobulins"/>
    <property type="match status" value="1"/>
</dbReference>
<feature type="domain" description="LTD" evidence="5">
    <location>
        <begin position="14"/>
        <end position="130"/>
    </location>
</feature>
<feature type="chain" id="PRO_5002538813" evidence="3">
    <location>
        <begin position="17"/>
        <end position="541"/>
    </location>
</feature>
<feature type="domain" description="PKD" evidence="4">
    <location>
        <begin position="203"/>
        <end position="270"/>
    </location>
</feature>
<evidence type="ECO:0000256" key="2">
    <source>
        <dbReference type="SAM" id="Phobius"/>
    </source>
</evidence>
<accession>A0A0G1NPY1</accession>
<feature type="compositionally biased region" description="Low complexity" evidence="1">
    <location>
        <begin position="172"/>
        <end position="205"/>
    </location>
</feature>
<evidence type="ECO:0000259" key="4">
    <source>
        <dbReference type="PROSITE" id="PS50093"/>
    </source>
</evidence>
<feature type="transmembrane region" description="Helical" evidence="2">
    <location>
        <begin position="518"/>
        <end position="535"/>
    </location>
</feature>
<protein>
    <submittedName>
        <fullName evidence="6">ABC transporter, substrate-binding protein</fullName>
    </submittedName>
</protein>
<dbReference type="PROSITE" id="PS50093">
    <property type="entry name" value="PKD"/>
    <property type="match status" value="1"/>
</dbReference>
<dbReference type="Pfam" id="PF00932">
    <property type="entry name" value="LTD"/>
    <property type="match status" value="2"/>
</dbReference>
<sequence length="541" mass="58615">MFILTAILLLPNLSFAANQNIVMNEIGAFEAQDYEWIEIFNRGGAAIDLTDWKFYENETNHGLTAFRGDLVIEPGEYAIIANKGDKFAERYPNFSGTIIDSSWSNLNESGEAIALKSSDSAIVESFTYISASNYSLERANPNLADYTSANWQEHSSGNTAGFQNLNYNVPADNQDQQNNQTNEPSAPASSAAGQSVSSSQNQPPVAKAGSDVVANIGAEIIFDASLSYDPEGQGISYMWNFGNGAVSKEAKAKYKYDYPGTYIATLTVSDGSLSALDQIRIIIYPTGVVINEFLPNPEGADEDSEWIELKNLSDSIIDLSGWQIGNQDEKTKPFIIPENTFILPNGFLLPDGKTAKITLGNQKGSVKLLYPNGELAEEVKYEIPAKDGYSAARKSDGAFVWTKNPTPGMNNVLLSDSLKISSSARSSEKVVQENLKTDALVQVSGKSVGVSAADKTNFSNLLIKSAQAKIVSDYDEKIAAENEKKAAENETSAATENKPKSLQALEARINSFFDGRSGLFLILMSAAALALFGLSRKLYKS</sequence>
<dbReference type="Pfam" id="PF18911">
    <property type="entry name" value="PKD_4"/>
    <property type="match status" value="1"/>
</dbReference>
<evidence type="ECO:0000256" key="1">
    <source>
        <dbReference type="SAM" id="MobiDB-lite"/>
    </source>
</evidence>
<keyword evidence="3" id="KW-0732">Signal</keyword>
<dbReference type="InterPro" id="IPR001322">
    <property type="entry name" value="Lamin_tail_dom"/>
</dbReference>
<dbReference type="AlphaFoldDB" id="A0A0G1NPY1"/>
<evidence type="ECO:0000313" key="7">
    <source>
        <dbReference type="Proteomes" id="UP000034569"/>
    </source>
</evidence>
<evidence type="ECO:0000256" key="3">
    <source>
        <dbReference type="SAM" id="SignalP"/>
    </source>
</evidence>